<reference evidence="3" key="1">
    <citation type="submission" date="2013-11" db="EMBL/GenBank/DDBJ databases">
        <title>Genome sequence of the fusiform rust pathogen reveals effectors for host alternation and coevolution with pine.</title>
        <authorList>
            <consortium name="DOE Joint Genome Institute"/>
            <person name="Smith K."/>
            <person name="Pendleton A."/>
            <person name="Kubisiak T."/>
            <person name="Anderson C."/>
            <person name="Salamov A."/>
            <person name="Aerts A."/>
            <person name="Riley R."/>
            <person name="Clum A."/>
            <person name="Lindquist E."/>
            <person name="Ence D."/>
            <person name="Campbell M."/>
            <person name="Kronenberg Z."/>
            <person name="Feau N."/>
            <person name="Dhillon B."/>
            <person name="Hamelin R."/>
            <person name="Burleigh J."/>
            <person name="Smith J."/>
            <person name="Yandell M."/>
            <person name="Nelson C."/>
            <person name="Grigoriev I."/>
            <person name="Davis J."/>
        </authorList>
    </citation>
    <scope>NUCLEOTIDE SEQUENCE</scope>
    <source>
        <strain evidence="3">G11</strain>
    </source>
</reference>
<sequence>MSFFFVLSLSLSFALAFCLPTLVVHMEYMGIALGIAQFLDRLRKGEIENTDIGIFSDSQVALRAVSYPSIRPTSGQSLIRFLKNHIKSLPAETTLELVWAPGHEGIPLNEAVDKAAKLVASAEGRKTTLPTRLANLLQLTWKSLSVSFWRKATRRQFFNCEWDIAP</sequence>
<organism evidence="3 4">
    <name type="scientific">Cronartium quercuum f. sp. fusiforme G11</name>
    <dbReference type="NCBI Taxonomy" id="708437"/>
    <lineage>
        <taxon>Eukaryota</taxon>
        <taxon>Fungi</taxon>
        <taxon>Dikarya</taxon>
        <taxon>Basidiomycota</taxon>
        <taxon>Pucciniomycotina</taxon>
        <taxon>Pucciniomycetes</taxon>
        <taxon>Pucciniales</taxon>
        <taxon>Coleosporiaceae</taxon>
        <taxon>Cronartium</taxon>
    </lineage>
</organism>
<dbReference type="GO" id="GO:0003676">
    <property type="term" value="F:nucleic acid binding"/>
    <property type="evidence" value="ECO:0007669"/>
    <property type="project" value="InterPro"/>
</dbReference>
<dbReference type="SUPFAM" id="SSF53098">
    <property type="entry name" value="Ribonuclease H-like"/>
    <property type="match status" value="1"/>
</dbReference>
<protein>
    <recommendedName>
        <fullName evidence="2">RNase H type-1 domain-containing protein</fullName>
    </recommendedName>
</protein>
<dbReference type="CDD" id="cd09276">
    <property type="entry name" value="Rnase_HI_RT_non_LTR"/>
    <property type="match status" value="1"/>
</dbReference>
<dbReference type="PROSITE" id="PS50879">
    <property type="entry name" value="RNASE_H_1"/>
    <property type="match status" value="1"/>
</dbReference>
<feature type="signal peptide" evidence="1">
    <location>
        <begin position="1"/>
        <end position="16"/>
    </location>
</feature>
<dbReference type="Proteomes" id="UP000886653">
    <property type="component" value="Unassembled WGS sequence"/>
</dbReference>
<dbReference type="InterPro" id="IPR036397">
    <property type="entry name" value="RNaseH_sf"/>
</dbReference>
<dbReference type="OrthoDB" id="3261222at2759"/>
<feature type="domain" description="RNase H type-1" evidence="2">
    <location>
        <begin position="1"/>
        <end position="121"/>
    </location>
</feature>
<evidence type="ECO:0000259" key="2">
    <source>
        <dbReference type="PROSITE" id="PS50879"/>
    </source>
</evidence>
<evidence type="ECO:0000313" key="3">
    <source>
        <dbReference type="EMBL" id="KAG0150723.1"/>
    </source>
</evidence>
<dbReference type="EMBL" id="MU167217">
    <property type="protein sequence ID" value="KAG0150723.1"/>
    <property type="molecule type" value="Genomic_DNA"/>
</dbReference>
<dbReference type="InterPro" id="IPR012337">
    <property type="entry name" value="RNaseH-like_sf"/>
</dbReference>
<keyword evidence="4" id="KW-1185">Reference proteome</keyword>
<feature type="chain" id="PRO_5040497210" description="RNase H type-1 domain-containing protein" evidence="1">
    <location>
        <begin position="17"/>
        <end position="166"/>
    </location>
</feature>
<dbReference type="Gene3D" id="3.30.420.10">
    <property type="entry name" value="Ribonuclease H-like superfamily/Ribonuclease H"/>
    <property type="match status" value="1"/>
</dbReference>
<proteinExistence type="predicted"/>
<gene>
    <name evidence="3" type="ORF">CROQUDRAFT_154096</name>
</gene>
<dbReference type="GO" id="GO:0004523">
    <property type="term" value="F:RNA-DNA hybrid ribonuclease activity"/>
    <property type="evidence" value="ECO:0007669"/>
    <property type="project" value="InterPro"/>
</dbReference>
<dbReference type="InterPro" id="IPR002156">
    <property type="entry name" value="RNaseH_domain"/>
</dbReference>
<dbReference type="AlphaFoldDB" id="A0A9P6NUW3"/>
<name>A0A9P6NUW3_9BASI</name>
<comment type="caution">
    <text evidence="3">The sequence shown here is derived from an EMBL/GenBank/DDBJ whole genome shotgun (WGS) entry which is preliminary data.</text>
</comment>
<accession>A0A9P6NUW3</accession>
<evidence type="ECO:0000256" key="1">
    <source>
        <dbReference type="SAM" id="SignalP"/>
    </source>
</evidence>
<evidence type="ECO:0000313" key="4">
    <source>
        <dbReference type="Proteomes" id="UP000886653"/>
    </source>
</evidence>
<keyword evidence="1" id="KW-0732">Signal</keyword>